<keyword evidence="7 12" id="KW-0239">DNA-directed DNA polymerase</keyword>
<dbReference type="InterPro" id="IPR036279">
    <property type="entry name" value="5-3_exonuclease_C_sf"/>
</dbReference>
<keyword evidence="12" id="KW-0378">Hydrolase</keyword>
<dbReference type="SUPFAM" id="SSF53098">
    <property type="entry name" value="Ribonuclease H-like"/>
    <property type="match status" value="1"/>
</dbReference>
<dbReference type="InterPro" id="IPR020046">
    <property type="entry name" value="5-3_exonucl_a-hlix_arch_N"/>
</dbReference>
<dbReference type="CDD" id="cd09859">
    <property type="entry name" value="PIN_53EXO"/>
    <property type="match status" value="1"/>
</dbReference>
<dbReference type="InterPro" id="IPR001098">
    <property type="entry name" value="DNA-dir_DNA_pol_A_palm_dom"/>
</dbReference>
<dbReference type="PANTHER" id="PTHR10133:SF27">
    <property type="entry name" value="DNA POLYMERASE NU"/>
    <property type="match status" value="1"/>
</dbReference>
<dbReference type="InterPro" id="IPR012337">
    <property type="entry name" value="RNaseH-like_sf"/>
</dbReference>
<evidence type="ECO:0000259" key="14">
    <source>
        <dbReference type="SMART" id="SM00482"/>
    </source>
</evidence>
<dbReference type="Pfam" id="PF01367">
    <property type="entry name" value="5_3_exonuc"/>
    <property type="match status" value="1"/>
</dbReference>
<dbReference type="SMART" id="SM00482">
    <property type="entry name" value="POLAc"/>
    <property type="match status" value="1"/>
</dbReference>
<dbReference type="Gene3D" id="3.40.50.1010">
    <property type="entry name" value="5'-nuclease"/>
    <property type="match status" value="1"/>
</dbReference>
<dbReference type="PANTHER" id="PTHR10133">
    <property type="entry name" value="DNA POLYMERASE I"/>
    <property type="match status" value="1"/>
</dbReference>
<dbReference type="CDD" id="cd08637">
    <property type="entry name" value="DNA_pol_A_pol_I_C"/>
    <property type="match status" value="1"/>
</dbReference>
<dbReference type="SUPFAM" id="SSF88723">
    <property type="entry name" value="PIN domain-like"/>
    <property type="match status" value="1"/>
</dbReference>
<evidence type="ECO:0000259" key="13">
    <source>
        <dbReference type="SMART" id="SM00475"/>
    </source>
</evidence>
<dbReference type="InterPro" id="IPR043502">
    <property type="entry name" value="DNA/RNA_pol_sf"/>
</dbReference>
<dbReference type="Pfam" id="PF02739">
    <property type="entry name" value="5_3_exonuc_N"/>
    <property type="match status" value="1"/>
</dbReference>
<feature type="domain" description="DNA-directed DNA polymerase family A palm" evidence="14">
    <location>
        <begin position="655"/>
        <end position="862"/>
    </location>
</feature>
<feature type="domain" description="5'-3' exonuclease" evidence="13">
    <location>
        <begin position="1"/>
        <end position="262"/>
    </location>
</feature>
<dbReference type="PRINTS" id="PR00868">
    <property type="entry name" value="DNAPOLI"/>
</dbReference>
<protein>
    <recommendedName>
        <fullName evidence="11 12">DNA polymerase I</fullName>
        <ecNumber evidence="11 12">2.7.7.7</ecNumber>
    </recommendedName>
</protein>
<dbReference type="InterPro" id="IPR008918">
    <property type="entry name" value="HhH2"/>
</dbReference>
<evidence type="ECO:0000256" key="4">
    <source>
        <dbReference type="ARBA" id="ARBA00022705"/>
    </source>
</evidence>
<dbReference type="Gene3D" id="3.30.70.370">
    <property type="match status" value="1"/>
</dbReference>
<dbReference type="CDD" id="cd06140">
    <property type="entry name" value="DNA_polA_I_Bacillus_like_exo"/>
    <property type="match status" value="1"/>
</dbReference>
<comment type="catalytic activity">
    <reaction evidence="10 12">
        <text>DNA(n) + a 2'-deoxyribonucleoside 5'-triphosphate = DNA(n+1) + diphosphate</text>
        <dbReference type="Rhea" id="RHEA:22508"/>
        <dbReference type="Rhea" id="RHEA-COMP:17339"/>
        <dbReference type="Rhea" id="RHEA-COMP:17340"/>
        <dbReference type="ChEBI" id="CHEBI:33019"/>
        <dbReference type="ChEBI" id="CHEBI:61560"/>
        <dbReference type="ChEBI" id="CHEBI:173112"/>
        <dbReference type="EC" id="2.7.7.7"/>
    </reaction>
</comment>
<keyword evidence="5 12" id="KW-0227">DNA damage</keyword>
<dbReference type="NCBIfam" id="TIGR00593">
    <property type="entry name" value="pola"/>
    <property type="match status" value="1"/>
</dbReference>
<comment type="caution">
    <text evidence="15">The sequence shown here is derived from an EMBL/GenBank/DDBJ whole genome shotgun (WGS) entry which is preliminary data.</text>
</comment>
<comment type="function">
    <text evidence="12">In addition to polymerase activity, this DNA polymerase exhibits 5'-3' exonuclease activity.</text>
</comment>
<dbReference type="Gene3D" id="1.10.150.20">
    <property type="entry name" value="5' to 3' exonuclease, C-terminal subdomain"/>
    <property type="match status" value="2"/>
</dbReference>
<dbReference type="Pfam" id="PF22619">
    <property type="entry name" value="DNA_polI_exo1"/>
    <property type="match status" value="1"/>
</dbReference>
<evidence type="ECO:0000256" key="11">
    <source>
        <dbReference type="NCBIfam" id="TIGR00593"/>
    </source>
</evidence>
<keyword evidence="4 12" id="KW-0235">DNA replication</keyword>
<evidence type="ECO:0000256" key="6">
    <source>
        <dbReference type="ARBA" id="ARBA00022839"/>
    </source>
</evidence>
<name>A0ABS2THF0_9ACTO</name>
<comment type="similarity">
    <text evidence="1 12">Belongs to the DNA polymerase type-A family.</text>
</comment>
<sequence length="899" mass="97572">MNQRLLLLDGHSLAFRSFFALPKDAFRTDQGQYTNGIHGFVNTLLKLYADTKPTHVAVAFDLSGGTFRTKEYAAYKGGRADTPEEFKGQIPLIQEVLDALGITWLTLDQYEADDIIATLAERGVKEGMEVVVSSGDKDAYQLVNDRVTLLYPMPRSQMLEMTPEVVKERTGVTPDQYPDLAALVGEKADNLPGVPGVGAKTAQKWIAAYGSLDGIIEHADEIGGKVGASLRENIEQVKLNRKLNHLLRDMPLEVSFDELKPRGVNREAVHQLFDTLDFTSLRPRVLAELPLAEGDTEEAGESMDALEAVMAGPGDIARWLGGRSTQRLGLYILGSGEPARGDVGLLAIADESGQAIVADRADFSEEDEASFVSWIEDAEAPKVIHEAKAAWHAIKGAFNAHLVGVDVDTELAAYILHPDQRTYDLADLVARHIGIALPDMEADELDLGLSVGGGAANGPGARAWALLPLATVLSGELAKRDSTELLNSLERPLMTVLARMEDRGIAADVAVLEELRSAFDARVTAAAEAAYAAIGHDVNLSSPKQLQGVLFDELGLPPTRKTKSGYTTNAEALTDLYAQLAFREDDTAVAGREFLGQLLEHRDAIKLKQSVEGLAKSVLSDGRIHTTFQQTVAATGRLSSTEPNLQNIHARTEEGQRIREAFVPGDGYESLMTVDYSQIEMRLMAHQSGDAALIQAFIDGEDLHSYVAGHVYGISPSAVTSAQRNKIKAMSYGLVYGLSAFGLSRQLRIDRSEAQQLMDDYFERFGAVKRYLDSIVAQARKDGYTSTILGRRRYLPDLTSDNRQRREAAERMALNAPIQGSAADIIKIAMLSVDEALTSGSLTSRVLLQVHDELVLEIAPGERDAVRELVETHMGSAVDLSVPLSVGVGVGANWRAAAH</sequence>
<evidence type="ECO:0000313" key="15">
    <source>
        <dbReference type="EMBL" id="MBM9434080.1"/>
    </source>
</evidence>
<keyword evidence="16" id="KW-1185">Reference proteome</keyword>
<dbReference type="SMART" id="SM00475">
    <property type="entry name" value="53EXOc"/>
    <property type="match status" value="1"/>
</dbReference>
<evidence type="ECO:0000256" key="3">
    <source>
        <dbReference type="ARBA" id="ARBA00022695"/>
    </source>
</evidence>
<evidence type="ECO:0000256" key="5">
    <source>
        <dbReference type="ARBA" id="ARBA00022763"/>
    </source>
</evidence>
<dbReference type="InterPro" id="IPR020045">
    <property type="entry name" value="DNA_polI_H3TH"/>
</dbReference>
<evidence type="ECO:0000256" key="2">
    <source>
        <dbReference type="ARBA" id="ARBA00022679"/>
    </source>
</evidence>
<dbReference type="RefSeq" id="WP_187997111.1">
    <property type="nucleotide sequence ID" value="NZ_JACEXG010000007.1"/>
</dbReference>
<keyword evidence="3 12" id="KW-0548">Nucleotidyltransferase</keyword>
<dbReference type="Gene3D" id="1.20.1060.10">
    <property type="entry name" value="Taq DNA Polymerase, Chain T, domain 4"/>
    <property type="match status" value="1"/>
</dbReference>
<organism evidence="15 16">
    <name type="scientific">Flaviflexus equikiangi</name>
    <dbReference type="NCBI Taxonomy" id="2758573"/>
    <lineage>
        <taxon>Bacteria</taxon>
        <taxon>Bacillati</taxon>
        <taxon>Actinomycetota</taxon>
        <taxon>Actinomycetes</taxon>
        <taxon>Actinomycetales</taxon>
        <taxon>Actinomycetaceae</taxon>
        <taxon>Flaviflexus</taxon>
    </lineage>
</organism>
<keyword evidence="9 12" id="KW-0234">DNA repair</keyword>
<dbReference type="SUPFAM" id="SSF56672">
    <property type="entry name" value="DNA/RNA polymerases"/>
    <property type="match status" value="1"/>
</dbReference>
<proteinExistence type="inferred from homology"/>
<dbReference type="EMBL" id="JAFFJS010000007">
    <property type="protein sequence ID" value="MBM9434080.1"/>
    <property type="molecule type" value="Genomic_DNA"/>
</dbReference>
<evidence type="ECO:0000313" key="16">
    <source>
        <dbReference type="Proteomes" id="UP000705983"/>
    </source>
</evidence>
<keyword evidence="6 12" id="KW-0269">Exonuclease</keyword>
<accession>A0ABS2THF0</accession>
<gene>
    <name evidence="12 15" type="primary">polA</name>
    <name evidence="15" type="ORF">JVW63_10285</name>
</gene>
<dbReference type="SUPFAM" id="SSF47807">
    <property type="entry name" value="5' to 3' exonuclease, C-terminal subdomain"/>
    <property type="match status" value="1"/>
</dbReference>
<evidence type="ECO:0000256" key="10">
    <source>
        <dbReference type="ARBA" id="ARBA00049244"/>
    </source>
</evidence>
<evidence type="ECO:0000256" key="7">
    <source>
        <dbReference type="ARBA" id="ARBA00022932"/>
    </source>
</evidence>
<keyword evidence="2 12" id="KW-0808">Transferase</keyword>
<dbReference type="Gene3D" id="3.30.420.10">
    <property type="entry name" value="Ribonuclease H-like superfamily/Ribonuclease H"/>
    <property type="match status" value="1"/>
</dbReference>
<dbReference type="InterPro" id="IPR036397">
    <property type="entry name" value="RNaseH_sf"/>
</dbReference>
<evidence type="ECO:0000256" key="8">
    <source>
        <dbReference type="ARBA" id="ARBA00023125"/>
    </source>
</evidence>
<dbReference type="InterPro" id="IPR029060">
    <property type="entry name" value="PIN-like_dom_sf"/>
</dbReference>
<dbReference type="InterPro" id="IPR002421">
    <property type="entry name" value="5-3_exonuclease"/>
</dbReference>
<dbReference type="Proteomes" id="UP000705983">
    <property type="component" value="Unassembled WGS sequence"/>
</dbReference>
<keyword evidence="6 12" id="KW-0540">Nuclease</keyword>
<dbReference type="Pfam" id="PF00476">
    <property type="entry name" value="DNA_pol_A"/>
    <property type="match status" value="1"/>
</dbReference>
<dbReference type="GO" id="GO:0003887">
    <property type="term" value="F:DNA-directed DNA polymerase activity"/>
    <property type="evidence" value="ECO:0007669"/>
    <property type="project" value="UniProtKB-EC"/>
</dbReference>
<dbReference type="SMART" id="SM00279">
    <property type="entry name" value="HhH2"/>
    <property type="match status" value="1"/>
</dbReference>
<evidence type="ECO:0000256" key="12">
    <source>
        <dbReference type="RuleBase" id="RU004460"/>
    </source>
</evidence>
<dbReference type="InterPro" id="IPR002298">
    <property type="entry name" value="DNA_polymerase_A"/>
</dbReference>
<dbReference type="InterPro" id="IPR018320">
    <property type="entry name" value="DNA_polymerase_1"/>
</dbReference>
<dbReference type="EC" id="2.7.7.7" evidence="11 12"/>
<reference evidence="16" key="1">
    <citation type="submission" date="2021-02" db="EMBL/GenBank/DDBJ databases">
        <title>Leucobacter sp. CX169.</title>
        <authorList>
            <person name="Cheng Y."/>
        </authorList>
    </citation>
    <scope>NUCLEOTIDE SEQUENCE [LARGE SCALE GENOMIC DNA]</scope>
    <source>
        <strain evidence="16">JY899</strain>
    </source>
</reference>
<keyword evidence="8 12" id="KW-0238">DNA-binding</keyword>
<evidence type="ECO:0000256" key="1">
    <source>
        <dbReference type="ARBA" id="ARBA00007705"/>
    </source>
</evidence>
<dbReference type="NCBIfam" id="NF004397">
    <property type="entry name" value="PRK05755.1"/>
    <property type="match status" value="1"/>
</dbReference>
<dbReference type="InterPro" id="IPR054690">
    <property type="entry name" value="DNA_polI_exonuclease"/>
</dbReference>
<dbReference type="CDD" id="cd09898">
    <property type="entry name" value="H3TH_53EXO"/>
    <property type="match status" value="1"/>
</dbReference>
<evidence type="ECO:0000256" key="9">
    <source>
        <dbReference type="ARBA" id="ARBA00023204"/>
    </source>
</evidence>